<name>G8EYG5_9CAUD</name>
<reference evidence="1 2" key="1">
    <citation type="submission" date="2010-12" db="EMBL/GenBank/DDBJ databases">
        <title>The Genome Sequence of Synechococcus phage S-CBP42.</title>
        <authorList>
            <consortium name="The Broad Institute Genome Sequencing Platform"/>
            <person name="Henn M.R."/>
            <person name="Chen F."/>
            <person name="Wang K."/>
            <person name="Levin J."/>
            <person name="Malboeuf C."/>
            <person name="Casali M."/>
            <person name="Russ C."/>
            <person name="Lennon N."/>
            <person name="Chapman S.B."/>
            <person name="Erlich R."/>
            <person name="Young S.K."/>
            <person name="Yandava C."/>
            <person name="Zeng Q."/>
            <person name="Alvarado L."/>
            <person name="Anderson S."/>
            <person name="Berlin A."/>
            <person name="Chen Z."/>
            <person name="Freedman E."/>
            <person name="Gellesch M."/>
            <person name="Goldberg J."/>
            <person name="Green L."/>
            <person name="Griggs A."/>
            <person name="Gujja S."/>
            <person name="Heilman E.R."/>
            <person name="Heiman D."/>
            <person name="Hollinger A."/>
            <person name="Howarth C."/>
            <person name="Larson L."/>
            <person name="Mehta T."/>
            <person name="Pearson M."/>
            <person name="Roberts A."/>
            <person name="Ryan E."/>
            <person name="Saif S."/>
            <person name="Shea T."/>
            <person name="Shenoy N."/>
            <person name="Sisk P."/>
            <person name="Stolte C."/>
            <person name="Sykes S."/>
            <person name="White J."/>
            <person name="Haas B."/>
            <person name="Nusbaum C."/>
            <person name="Birren B."/>
        </authorList>
    </citation>
    <scope>NUCLEOTIDE SEQUENCE [LARGE SCALE GENOMIC DNA]</scope>
</reference>
<gene>
    <name evidence="1" type="ORF">SXGG_00049</name>
</gene>
<evidence type="ECO:0000313" key="2">
    <source>
        <dbReference type="Proteomes" id="UP000297398"/>
    </source>
</evidence>
<organism evidence="1 2">
    <name type="scientific">Synechococcus phage S-CBP42</name>
    <dbReference type="NCBI Taxonomy" id="461711"/>
    <lineage>
        <taxon>Viruses</taxon>
        <taxon>Duplodnaviria</taxon>
        <taxon>Heunggongvirae</taxon>
        <taxon>Uroviricota</taxon>
        <taxon>Caudoviricetes</taxon>
        <taxon>Autographivirales</taxon>
        <taxon>Aegirvirus</taxon>
        <taxon>Aegirvirus SCBP42</taxon>
    </lineage>
</organism>
<dbReference type="EMBL" id="JF974300">
    <property type="protein sequence ID" value="AET72545.1"/>
    <property type="molecule type" value="Genomic_DNA"/>
</dbReference>
<protein>
    <submittedName>
        <fullName evidence="1">Gp35</fullName>
    </submittedName>
</protein>
<proteinExistence type="predicted"/>
<evidence type="ECO:0000313" key="1">
    <source>
        <dbReference type="EMBL" id="AET72545.1"/>
    </source>
</evidence>
<dbReference type="Proteomes" id="UP000297398">
    <property type="component" value="Segment"/>
</dbReference>
<sequence length="61" mass="7196">MNELSREDVFGGVEFLDRLLEELESAFPQYQPTPTDDIRKIMYQAGQRSVVEYIKDKQEKN</sequence>
<accession>G8EYG5</accession>